<evidence type="ECO:0008006" key="4">
    <source>
        <dbReference type="Google" id="ProtNLM"/>
    </source>
</evidence>
<sequence>MKSVSKKFLILWITALIKLSWQAKQQPSVIVLREAEMKFDENYCNVTSNHEKKPGEIYKLGYRMDLFVEVQTFFVKVGIALPTANGKFESFIQNTVLDVCKYLKNNNANLILRLFFNGNFGKKKFPKACPIKPDVYYIENFRINDNMLTIRSGETKFLITVDFCTKLSENSRMHCILSGKFYGELKDQAKWQQEVENMSKIEAKN</sequence>
<organism evidence="2 3">
    <name type="scientific">Polypedilum vanderplanki</name>
    <name type="common">Sleeping chironomid midge</name>
    <dbReference type="NCBI Taxonomy" id="319348"/>
    <lineage>
        <taxon>Eukaryota</taxon>
        <taxon>Metazoa</taxon>
        <taxon>Ecdysozoa</taxon>
        <taxon>Arthropoda</taxon>
        <taxon>Hexapoda</taxon>
        <taxon>Insecta</taxon>
        <taxon>Pterygota</taxon>
        <taxon>Neoptera</taxon>
        <taxon>Endopterygota</taxon>
        <taxon>Diptera</taxon>
        <taxon>Nematocera</taxon>
        <taxon>Chironomoidea</taxon>
        <taxon>Chironomidae</taxon>
        <taxon>Chironominae</taxon>
        <taxon>Polypedilum</taxon>
        <taxon>Polypedilum</taxon>
    </lineage>
</organism>
<feature type="chain" id="PRO_5039934154" description="Secreted protein" evidence="1">
    <location>
        <begin position="23"/>
        <end position="205"/>
    </location>
</feature>
<gene>
    <name evidence="2" type="ORF">PVAND_012796</name>
</gene>
<name>A0A9J6CMK3_POLVA</name>
<evidence type="ECO:0000313" key="2">
    <source>
        <dbReference type="EMBL" id="KAG5683522.1"/>
    </source>
</evidence>
<reference evidence="2" key="1">
    <citation type="submission" date="2021-03" db="EMBL/GenBank/DDBJ databases">
        <title>Chromosome level genome of the anhydrobiotic midge Polypedilum vanderplanki.</title>
        <authorList>
            <person name="Yoshida Y."/>
            <person name="Kikawada T."/>
            <person name="Gusev O."/>
        </authorList>
    </citation>
    <scope>NUCLEOTIDE SEQUENCE</scope>
    <source>
        <strain evidence="2">NIAS01</strain>
        <tissue evidence="2">Whole body or cell culture</tissue>
    </source>
</reference>
<dbReference type="Proteomes" id="UP001107558">
    <property type="component" value="Chromosome 1"/>
</dbReference>
<dbReference type="EMBL" id="JADBJN010000001">
    <property type="protein sequence ID" value="KAG5683522.1"/>
    <property type="molecule type" value="Genomic_DNA"/>
</dbReference>
<keyword evidence="3" id="KW-1185">Reference proteome</keyword>
<dbReference type="Pfam" id="PF06477">
    <property type="entry name" value="DUF1091"/>
    <property type="match status" value="1"/>
</dbReference>
<dbReference type="InterPro" id="IPR010512">
    <property type="entry name" value="DUF1091"/>
</dbReference>
<accession>A0A9J6CMK3</accession>
<feature type="signal peptide" evidence="1">
    <location>
        <begin position="1"/>
        <end position="22"/>
    </location>
</feature>
<dbReference type="AlphaFoldDB" id="A0A9J6CMK3"/>
<proteinExistence type="predicted"/>
<evidence type="ECO:0000313" key="3">
    <source>
        <dbReference type="Proteomes" id="UP001107558"/>
    </source>
</evidence>
<dbReference type="OrthoDB" id="8186735at2759"/>
<protein>
    <recommendedName>
        <fullName evidence="4">Secreted protein</fullName>
    </recommendedName>
</protein>
<evidence type="ECO:0000256" key="1">
    <source>
        <dbReference type="SAM" id="SignalP"/>
    </source>
</evidence>
<dbReference type="PANTHER" id="PTHR20898">
    <property type="entry name" value="DAEDALUS ON 3-RELATED-RELATED"/>
    <property type="match status" value="1"/>
</dbReference>
<keyword evidence="1" id="KW-0732">Signal</keyword>
<comment type="caution">
    <text evidence="2">The sequence shown here is derived from an EMBL/GenBank/DDBJ whole genome shotgun (WGS) entry which is preliminary data.</text>
</comment>